<protein>
    <submittedName>
        <fullName evidence="2">Uncharacterized protein</fullName>
    </submittedName>
</protein>
<sequence>MAKDKRKKEIEYKQRVNELKQKLKSYRNNQTVNLLRLITGSSTVRLEKYWQSLESVLTGHHRHRVVQEKLQSKINMITENREKIPKHPIPTQ</sequence>
<comment type="caution">
    <text evidence="2">The sequence shown here is derived from an EMBL/GenBank/DDBJ whole genome shotgun (WGS) entry which is preliminary data.</text>
</comment>
<evidence type="ECO:0000313" key="2">
    <source>
        <dbReference type="EMBL" id="CAI6354930.1"/>
    </source>
</evidence>
<feature type="coiled-coil region" evidence="1">
    <location>
        <begin position="2"/>
        <end position="29"/>
    </location>
</feature>
<gene>
    <name evidence="2" type="ORF">MEUPH1_LOCUS10849</name>
</gene>
<accession>A0AAV0WFV9</accession>
<dbReference type="Proteomes" id="UP001160148">
    <property type="component" value="Unassembled WGS sequence"/>
</dbReference>
<name>A0AAV0WFV9_9HEMI</name>
<keyword evidence="1" id="KW-0175">Coiled coil</keyword>
<keyword evidence="3" id="KW-1185">Reference proteome</keyword>
<organism evidence="2 3">
    <name type="scientific">Macrosiphum euphorbiae</name>
    <name type="common">potato aphid</name>
    <dbReference type="NCBI Taxonomy" id="13131"/>
    <lineage>
        <taxon>Eukaryota</taxon>
        <taxon>Metazoa</taxon>
        <taxon>Ecdysozoa</taxon>
        <taxon>Arthropoda</taxon>
        <taxon>Hexapoda</taxon>
        <taxon>Insecta</taxon>
        <taxon>Pterygota</taxon>
        <taxon>Neoptera</taxon>
        <taxon>Paraneoptera</taxon>
        <taxon>Hemiptera</taxon>
        <taxon>Sternorrhyncha</taxon>
        <taxon>Aphidomorpha</taxon>
        <taxon>Aphidoidea</taxon>
        <taxon>Aphididae</taxon>
        <taxon>Macrosiphini</taxon>
        <taxon>Macrosiphum</taxon>
    </lineage>
</organism>
<reference evidence="2 3" key="1">
    <citation type="submission" date="2023-01" db="EMBL/GenBank/DDBJ databases">
        <authorList>
            <person name="Whitehead M."/>
        </authorList>
    </citation>
    <scope>NUCLEOTIDE SEQUENCE [LARGE SCALE GENOMIC DNA]</scope>
</reference>
<evidence type="ECO:0000313" key="3">
    <source>
        <dbReference type="Proteomes" id="UP001160148"/>
    </source>
</evidence>
<proteinExistence type="predicted"/>
<dbReference type="EMBL" id="CARXXK010000002">
    <property type="protein sequence ID" value="CAI6354930.1"/>
    <property type="molecule type" value="Genomic_DNA"/>
</dbReference>
<evidence type="ECO:0000256" key="1">
    <source>
        <dbReference type="SAM" id="Coils"/>
    </source>
</evidence>
<dbReference type="AlphaFoldDB" id="A0AAV0WFV9"/>